<protein>
    <submittedName>
        <fullName evidence="2">Uncharacterized protein</fullName>
    </submittedName>
</protein>
<dbReference type="Proteomes" id="UP000654913">
    <property type="component" value="Chromosome 5"/>
</dbReference>
<reference evidence="2" key="1">
    <citation type="submission" date="2021-01" db="EMBL/GenBank/DDBJ databases">
        <authorList>
            <consortium name="Aspergillus puulaauensis MK2 genome sequencing consortium"/>
            <person name="Kazuki M."/>
            <person name="Futagami T."/>
        </authorList>
    </citation>
    <scope>NUCLEOTIDE SEQUENCE</scope>
    <source>
        <strain evidence="2">MK2</strain>
    </source>
</reference>
<feature type="compositionally biased region" description="Acidic residues" evidence="1">
    <location>
        <begin position="78"/>
        <end position="89"/>
    </location>
</feature>
<accession>A0A7R8APA5</accession>
<feature type="region of interest" description="Disordered" evidence="1">
    <location>
        <begin position="68"/>
        <end position="90"/>
    </location>
</feature>
<keyword evidence="3" id="KW-1185">Reference proteome</keyword>
<dbReference type="AlphaFoldDB" id="A0A7R8APA5"/>
<reference evidence="2" key="2">
    <citation type="submission" date="2021-02" db="EMBL/GenBank/DDBJ databases">
        <title>Aspergillus puulaauensis MK2 genome sequence.</title>
        <authorList>
            <person name="Futagami T."/>
            <person name="Mori K."/>
            <person name="Kadooka C."/>
            <person name="Tanaka T."/>
        </authorList>
    </citation>
    <scope>NUCLEOTIDE SEQUENCE</scope>
    <source>
        <strain evidence="2">MK2</strain>
    </source>
</reference>
<evidence type="ECO:0000313" key="2">
    <source>
        <dbReference type="EMBL" id="BCS25752.1"/>
    </source>
</evidence>
<name>A0A7R8APA5_9EURO</name>
<dbReference type="EMBL" id="AP024447">
    <property type="protein sequence ID" value="BCS25752.1"/>
    <property type="molecule type" value="Genomic_DNA"/>
</dbReference>
<evidence type="ECO:0000313" key="3">
    <source>
        <dbReference type="Proteomes" id="UP000654913"/>
    </source>
</evidence>
<organism evidence="2 3">
    <name type="scientific">Aspergillus puulaauensis</name>
    <dbReference type="NCBI Taxonomy" id="1220207"/>
    <lineage>
        <taxon>Eukaryota</taxon>
        <taxon>Fungi</taxon>
        <taxon>Dikarya</taxon>
        <taxon>Ascomycota</taxon>
        <taxon>Pezizomycotina</taxon>
        <taxon>Eurotiomycetes</taxon>
        <taxon>Eurotiomycetidae</taxon>
        <taxon>Eurotiales</taxon>
        <taxon>Aspergillaceae</taxon>
        <taxon>Aspergillus</taxon>
    </lineage>
</organism>
<dbReference type="OrthoDB" id="4381838at2759"/>
<proteinExistence type="predicted"/>
<evidence type="ECO:0000256" key="1">
    <source>
        <dbReference type="SAM" id="MobiDB-lite"/>
    </source>
</evidence>
<gene>
    <name evidence="2" type="ORF">APUU_50463S</name>
</gene>
<dbReference type="RefSeq" id="XP_041557946.1">
    <property type="nucleotide sequence ID" value="XM_041705463.1"/>
</dbReference>
<dbReference type="GeneID" id="64975757"/>
<dbReference type="KEGG" id="apuu:APUU_50463S"/>
<sequence length="420" mass="48730">MDDITQKMDRTTDRMMDKIDKLNNAFERTMDWLGDGVTEEAMGETYKKGKRENKIQAMPMMHGISRTGAPANYIDGQDGSDDTDEDESLDDPHDMITPPLCYICSCWLYLTEPNPRLTPGVYVGERKMADKHFWRDNAWPRYFRMILIHPQKDLCKLSGTAFFANNDRGYRTLRVPWDEDMGIICPAEVDDKLLAQAFVQDTPESPPEDRRSGFIVHTRCWDLLRTHNVWSLSGGDLRIILDALRRKSARDWKEPPPGEEPFSENSWPMLSDFGDPLVSKLVESLIRQARRMTQKRFKVIRHKQRTRTRLNRIPPEVLSNIANILPAPDVSAIQKAIGSYLGDAFWRSRISTEHFHEIRPLLDETLDWEFLCSELERLGEYFEEDLEQHRWASTDKLVGRRWALKQLEEIAAFIPSKGDG</sequence>